<keyword evidence="2" id="KW-1185">Reference proteome</keyword>
<evidence type="ECO:0000313" key="2">
    <source>
        <dbReference type="Proteomes" id="UP001243009"/>
    </source>
</evidence>
<sequence>MQNNRGIIITNGAQTIGQMVAGDGAAAHMVGSRTGDDDAAVREALTQRLDDLIRALQAEGSSLPDGPYLVGDARRVVAEVAKPEPDSGKVSSLLNVIEQGTKGMASVASIVGSIRTLATGLLGLGS</sequence>
<comment type="caution">
    <text evidence="1">The sequence shown here is derived from an EMBL/GenBank/DDBJ whole genome shotgun (WGS) entry which is preliminary data.</text>
</comment>
<organism evidence="1 2">
    <name type="scientific">Paracraurococcus lichenis</name>
    <dbReference type="NCBI Taxonomy" id="3064888"/>
    <lineage>
        <taxon>Bacteria</taxon>
        <taxon>Pseudomonadati</taxon>
        <taxon>Pseudomonadota</taxon>
        <taxon>Alphaproteobacteria</taxon>
        <taxon>Acetobacterales</taxon>
        <taxon>Roseomonadaceae</taxon>
        <taxon>Paracraurococcus</taxon>
    </lineage>
</organism>
<gene>
    <name evidence="1" type="ORF">Q7A36_16370</name>
</gene>
<dbReference type="EMBL" id="JAUTWS010000014">
    <property type="protein sequence ID" value="MDO9709929.1"/>
    <property type="molecule type" value="Genomic_DNA"/>
</dbReference>
<reference evidence="1 2" key="1">
    <citation type="submission" date="2023-08" db="EMBL/GenBank/DDBJ databases">
        <title>The draft genome sequence of Paracraurococcus sp. LOR1-02.</title>
        <authorList>
            <person name="Kingkaew E."/>
            <person name="Tanasupawat S."/>
        </authorList>
    </citation>
    <scope>NUCLEOTIDE SEQUENCE [LARGE SCALE GENOMIC DNA]</scope>
    <source>
        <strain evidence="1 2">LOR1-02</strain>
    </source>
</reference>
<dbReference type="RefSeq" id="WP_305104796.1">
    <property type="nucleotide sequence ID" value="NZ_JAUTWS010000014.1"/>
</dbReference>
<dbReference type="Proteomes" id="UP001243009">
    <property type="component" value="Unassembled WGS sequence"/>
</dbReference>
<evidence type="ECO:0000313" key="1">
    <source>
        <dbReference type="EMBL" id="MDO9709929.1"/>
    </source>
</evidence>
<name>A0ABT9E194_9PROT</name>
<protein>
    <submittedName>
        <fullName evidence="1">Uncharacterized protein</fullName>
    </submittedName>
</protein>
<proteinExistence type="predicted"/>
<accession>A0ABT9E194</accession>